<reference evidence="3" key="1">
    <citation type="submission" date="2017-04" db="EMBL/GenBank/DDBJ databases">
        <title>Plasmodium gonderi genome.</title>
        <authorList>
            <person name="Arisue N."/>
            <person name="Honma H."/>
            <person name="Kawai S."/>
            <person name="Tougan T."/>
            <person name="Tanabe K."/>
            <person name="Horii T."/>
        </authorList>
    </citation>
    <scope>NUCLEOTIDE SEQUENCE [LARGE SCALE GENOMIC DNA]</scope>
    <source>
        <strain evidence="3">ATCC 30045</strain>
    </source>
</reference>
<proteinExistence type="predicted"/>
<evidence type="ECO:0000256" key="1">
    <source>
        <dbReference type="SAM" id="MobiDB-lite"/>
    </source>
</evidence>
<dbReference type="EMBL" id="BDQF01000003">
    <property type="protein sequence ID" value="GAW79357.1"/>
    <property type="molecule type" value="Genomic_DNA"/>
</dbReference>
<sequence length="108" mass="12735">MQKNTQDNGNQNDTMKDMKENKPDAKQNDIYEDNIYIFDEPDDELEEFEEMGSTAQNIDTDLENWEEDWGAAGWDDDDDDDDDKFIMKVQTELQNFRANLDAEKDLKK</sequence>
<organism evidence="2 3">
    <name type="scientific">Plasmodium gonderi</name>
    <dbReference type="NCBI Taxonomy" id="77519"/>
    <lineage>
        <taxon>Eukaryota</taxon>
        <taxon>Sar</taxon>
        <taxon>Alveolata</taxon>
        <taxon>Apicomplexa</taxon>
        <taxon>Aconoidasida</taxon>
        <taxon>Haemosporida</taxon>
        <taxon>Plasmodiidae</taxon>
        <taxon>Plasmodium</taxon>
        <taxon>Plasmodium (Plasmodium)</taxon>
    </lineage>
</organism>
<dbReference type="RefSeq" id="XP_028541946.1">
    <property type="nucleotide sequence ID" value="XM_028686145.1"/>
</dbReference>
<dbReference type="OMA" id="FEEMGSI"/>
<gene>
    <name evidence="2" type="ORF">PGO_031610</name>
</gene>
<evidence type="ECO:0000313" key="2">
    <source>
        <dbReference type="EMBL" id="GAW79357.1"/>
    </source>
</evidence>
<dbReference type="GeneID" id="39746065"/>
<feature type="compositionally biased region" description="Polar residues" evidence="1">
    <location>
        <begin position="1"/>
        <end position="13"/>
    </location>
</feature>
<keyword evidence="3" id="KW-1185">Reference proteome</keyword>
<dbReference type="OrthoDB" id="372706at2759"/>
<accession>A0A1Y1JDR9</accession>
<name>A0A1Y1JDR9_PLAGO</name>
<feature type="compositionally biased region" description="Basic and acidic residues" evidence="1">
    <location>
        <begin position="14"/>
        <end position="29"/>
    </location>
</feature>
<comment type="caution">
    <text evidence="2">The sequence shown here is derived from an EMBL/GenBank/DDBJ whole genome shotgun (WGS) entry which is preliminary data.</text>
</comment>
<feature type="region of interest" description="Disordered" evidence="1">
    <location>
        <begin position="1"/>
        <end position="31"/>
    </location>
</feature>
<protein>
    <submittedName>
        <fullName evidence="2">Uncharacterized protein</fullName>
    </submittedName>
</protein>
<dbReference type="Proteomes" id="UP000195521">
    <property type="component" value="Unassembled WGS sequence"/>
</dbReference>
<evidence type="ECO:0000313" key="3">
    <source>
        <dbReference type="Proteomes" id="UP000195521"/>
    </source>
</evidence>
<dbReference type="AlphaFoldDB" id="A0A1Y1JDR9"/>